<feature type="domain" description="HhH-GPD" evidence="14">
    <location>
        <begin position="38"/>
        <end position="187"/>
    </location>
</feature>
<dbReference type="GO" id="GO:0000701">
    <property type="term" value="F:purine-specific mismatch base pair DNA N-glycosylase activity"/>
    <property type="evidence" value="ECO:0007669"/>
    <property type="project" value="UniProtKB-EC"/>
</dbReference>
<name>A0A2M7W415_9BACT</name>
<dbReference type="GO" id="GO:0006298">
    <property type="term" value="P:mismatch repair"/>
    <property type="evidence" value="ECO:0007669"/>
    <property type="project" value="TreeGrafter"/>
</dbReference>
<dbReference type="SUPFAM" id="SSF48150">
    <property type="entry name" value="DNA-glycosylase"/>
    <property type="match status" value="1"/>
</dbReference>
<comment type="cofactor">
    <cofactor evidence="2">
        <name>[4Fe-4S] cluster</name>
        <dbReference type="ChEBI" id="CHEBI:49883"/>
    </cofactor>
</comment>
<evidence type="ECO:0000259" key="13">
    <source>
        <dbReference type="SMART" id="SM00278"/>
    </source>
</evidence>
<comment type="similarity">
    <text evidence="3">Belongs to the Nth/MutY family.</text>
</comment>
<evidence type="ECO:0000313" key="16">
    <source>
        <dbReference type="Proteomes" id="UP000228952"/>
    </source>
</evidence>
<dbReference type="GO" id="GO:0051536">
    <property type="term" value="F:iron-sulfur cluster binding"/>
    <property type="evidence" value="ECO:0007669"/>
    <property type="project" value="UniProtKB-KW"/>
</dbReference>
<dbReference type="InterPro" id="IPR000445">
    <property type="entry name" value="HhH_motif"/>
</dbReference>
<dbReference type="InterPro" id="IPR011257">
    <property type="entry name" value="DNA_glycosylase"/>
</dbReference>
<dbReference type="Proteomes" id="UP000228952">
    <property type="component" value="Unassembled WGS sequence"/>
</dbReference>
<dbReference type="AlphaFoldDB" id="A0A2M7W415"/>
<keyword evidence="15" id="KW-0255">Endonuclease</keyword>
<keyword evidence="7" id="KW-0227">DNA damage</keyword>
<evidence type="ECO:0000259" key="14">
    <source>
        <dbReference type="SMART" id="SM00478"/>
    </source>
</evidence>
<dbReference type="GO" id="GO:0004519">
    <property type="term" value="F:endonuclease activity"/>
    <property type="evidence" value="ECO:0007669"/>
    <property type="project" value="UniProtKB-KW"/>
</dbReference>
<organism evidence="15 16">
    <name type="scientific">Candidatus Dojkabacteria bacterium CG_4_10_14_0_2_um_filter_Dojkabacteria_WS6_41_15</name>
    <dbReference type="NCBI Taxonomy" id="2014249"/>
    <lineage>
        <taxon>Bacteria</taxon>
        <taxon>Candidatus Dojkabacteria</taxon>
    </lineage>
</organism>
<dbReference type="EC" id="3.2.2.31" evidence="4"/>
<evidence type="ECO:0000256" key="8">
    <source>
        <dbReference type="ARBA" id="ARBA00022801"/>
    </source>
</evidence>
<keyword evidence="12" id="KW-0326">Glycosidase</keyword>
<evidence type="ECO:0000256" key="5">
    <source>
        <dbReference type="ARBA" id="ARBA00022023"/>
    </source>
</evidence>
<dbReference type="InterPro" id="IPR003583">
    <property type="entry name" value="Hlx-hairpin-Hlx_DNA-bd_motif"/>
</dbReference>
<dbReference type="Pfam" id="PF00730">
    <property type="entry name" value="HhH-GPD"/>
    <property type="match status" value="1"/>
</dbReference>
<keyword evidence="6" id="KW-0479">Metal-binding</keyword>
<dbReference type="Gene3D" id="1.10.1670.10">
    <property type="entry name" value="Helix-hairpin-Helix base-excision DNA repair enzymes (C-terminal)"/>
    <property type="match status" value="1"/>
</dbReference>
<keyword evidence="10" id="KW-0411">Iron-sulfur</keyword>
<evidence type="ECO:0000256" key="7">
    <source>
        <dbReference type="ARBA" id="ARBA00022763"/>
    </source>
</evidence>
<dbReference type="Gene3D" id="1.10.340.30">
    <property type="entry name" value="Hypothetical protein, domain 2"/>
    <property type="match status" value="1"/>
</dbReference>
<dbReference type="InterPro" id="IPR003265">
    <property type="entry name" value="HhH-GPD_domain"/>
</dbReference>
<dbReference type="SMART" id="SM00278">
    <property type="entry name" value="HhH1"/>
    <property type="match status" value="1"/>
</dbReference>
<evidence type="ECO:0000256" key="11">
    <source>
        <dbReference type="ARBA" id="ARBA00023204"/>
    </source>
</evidence>
<evidence type="ECO:0000256" key="12">
    <source>
        <dbReference type="ARBA" id="ARBA00023295"/>
    </source>
</evidence>
<dbReference type="PROSITE" id="PS01155">
    <property type="entry name" value="ENDONUCLEASE_III_2"/>
    <property type="match status" value="1"/>
</dbReference>
<protein>
    <recommendedName>
        <fullName evidence="5">Adenine DNA glycosylase</fullName>
        <ecNumber evidence="4">3.2.2.31</ecNumber>
    </recommendedName>
</protein>
<evidence type="ECO:0000313" key="15">
    <source>
        <dbReference type="EMBL" id="PJA15867.1"/>
    </source>
</evidence>
<dbReference type="Pfam" id="PF00633">
    <property type="entry name" value="HHH"/>
    <property type="match status" value="1"/>
</dbReference>
<dbReference type="PANTHER" id="PTHR42944:SF1">
    <property type="entry name" value="ADENINE DNA GLYCOSYLASE"/>
    <property type="match status" value="1"/>
</dbReference>
<dbReference type="GO" id="GO:0046872">
    <property type="term" value="F:metal ion binding"/>
    <property type="evidence" value="ECO:0007669"/>
    <property type="project" value="UniProtKB-KW"/>
</dbReference>
<dbReference type="GO" id="GO:0032357">
    <property type="term" value="F:oxidized purine DNA binding"/>
    <property type="evidence" value="ECO:0007669"/>
    <property type="project" value="TreeGrafter"/>
</dbReference>
<comment type="catalytic activity">
    <reaction evidence="1">
        <text>Hydrolyzes free adenine bases from 7,8-dihydro-8-oxoguanine:adenine mismatched double-stranded DNA, leaving an apurinic site.</text>
        <dbReference type="EC" id="3.2.2.31"/>
    </reaction>
</comment>
<keyword evidence="8" id="KW-0378">Hydrolase</keyword>
<evidence type="ECO:0000256" key="6">
    <source>
        <dbReference type="ARBA" id="ARBA00022723"/>
    </source>
</evidence>
<evidence type="ECO:0000256" key="3">
    <source>
        <dbReference type="ARBA" id="ARBA00008343"/>
    </source>
</evidence>
<dbReference type="InterPro" id="IPR004036">
    <property type="entry name" value="Endonuclease-III-like_CS2"/>
</dbReference>
<accession>A0A2M7W415</accession>
<evidence type="ECO:0000256" key="1">
    <source>
        <dbReference type="ARBA" id="ARBA00000843"/>
    </source>
</evidence>
<evidence type="ECO:0000256" key="10">
    <source>
        <dbReference type="ARBA" id="ARBA00023014"/>
    </source>
</evidence>
<reference evidence="16" key="1">
    <citation type="submission" date="2017-09" db="EMBL/GenBank/DDBJ databases">
        <title>Depth-based differentiation of microbial function through sediment-hosted aquifers and enrichment of novel symbionts in the deep terrestrial subsurface.</title>
        <authorList>
            <person name="Probst A.J."/>
            <person name="Ladd B."/>
            <person name="Jarett J.K."/>
            <person name="Geller-Mcgrath D.E."/>
            <person name="Sieber C.M.K."/>
            <person name="Emerson J.B."/>
            <person name="Anantharaman K."/>
            <person name="Thomas B.C."/>
            <person name="Malmstrom R."/>
            <person name="Stieglmeier M."/>
            <person name="Klingl A."/>
            <person name="Woyke T."/>
            <person name="Ryan C.M."/>
            <person name="Banfield J.F."/>
        </authorList>
    </citation>
    <scope>NUCLEOTIDE SEQUENCE [LARGE SCALE GENOMIC DNA]</scope>
</reference>
<dbReference type="InterPro" id="IPR023170">
    <property type="entry name" value="HhH_base_excis_C"/>
</dbReference>
<evidence type="ECO:0000256" key="9">
    <source>
        <dbReference type="ARBA" id="ARBA00023004"/>
    </source>
</evidence>
<gene>
    <name evidence="15" type="ORF">COX64_00210</name>
</gene>
<proteinExistence type="inferred from homology"/>
<dbReference type="GO" id="GO:0006284">
    <property type="term" value="P:base-excision repair"/>
    <property type="evidence" value="ECO:0007669"/>
    <property type="project" value="InterPro"/>
</dbReference>
<dbReference type="CDD" id="cd00056">
    <property type="entry name" value="ENDO3c"/>
    <property type="match status" value="1"/>
</dbReference>
<keyword evidence="15" id="KW-0540">Nuclease</keyword>
<keyword evidence="9" id="KW-0408">Iron</keyword>
<sequence length="268" mass="31599">MQASLFKKIVYNFYKQYCRSFPWRETVDPYVILVSELMLQQTQTYRVLPKYLDWLMLFPNVKALANASLAEVLQAWSGLGYNRRAKYLWESAKIIVEKYGGEVPRTYEELRQLPGIGEYTANALLAFAYNQPTIVLETNIRAAILHHFFENHQEKVSDSQIKEVLTKILDKKSPRNWYYALMDYGNWLKFEGYDYFHQQKAHTKQKPFKGSERFVRGYLLRESLKYKELKLKEIQLSGYTQEQIRKIAKDLVAEGLLQERKPGILSVV</sequence>
<evidence type="ECO:0000256" key="2">
    <source>
        <dbReference type="ARBA" id="ARBA00001966"/>
    </source>
</evidence>
<dbReference type="PANTHER" id="PTHR42944">
    <property type="entry name" value="ADENINE DNA GLYCOSYLASE"/>
    <property type="match status" value="1"/>
</dbReference>
<evidence type="ECO:0000256" key="4">
    <source>
        <dbReference type="ARBA" id="ARBA00012045"/>
    </source>
</evidence>
<dbReference type="GO" id="GO:0035485">
    <property type="term" value="F:adenine/guanine mispair binding"/>
    <property type="evidence" value="ECO:0007669"/>
    <property type="project" value="TreeGrafter"/>
</dbReference>
<feature type="domain" description="Helix-hairpin-helix DNA-binding motif class 1" evidence="13">
    <location>
        <begin position="108"/>
        <end position="127"/>
    </location>
</feature>
<dbReference type="InterPro" id="IPR044298">
    <property type="entry name" value="MIG/MutY"/>
</dbReference>
<keyword evidence="11" id="KW-0234">DNA repair</keyword>
<dbReference type="SMART" id="SM00478">
    <property type="entry name" value="ENDO3c"/>
    <property type="match status" value="1"/>
</dbReference>
<dbReference type="GO" id="GO:0034039">
    <property type="term" value="F:8-oxo-7,8-dihydroguanine DNA N-glycosylase activity"/>
    <property type="evidence" value="ECO:0007669"/>
    <property type="project" value="TreeGrafter"/>
</dbReference>
<dbReference type="EMBL" id="PFQB01000007">
    <property type="protein sequence ID" value="PJA15867.1"/>
    <property type="molecule type" value="Genomic_DNA"/>
</dbReference>
<comment type="caution">
    <text evidence="15">The sequence shown here is derived from an EMBL/GenBank/DDBJ whole genome shotgun (WGS) entry which is preliminary data.</text>
</comment>